<dbReference type="WBParaSite" id="PS1159_v2.g22349.t2">
    <property type="protein sequence ID" value="PS1159_v2.g22349.t2"/>
    <property type="gene ID" value="PS1159_v2.g22349"/>
</dbReference>
<sequence length="404" mass="46873">MTHYGGSKCVRTLMLIYTIGFWITGFALLFIGLWMLLDPRRTYILDLVDFSEDDPLLRFAAYISLITGTATILVAFLSCCGAIKAEKCMIFSFVIFLFLIFMAEISIGVLALMYREKFTGDRMEVYIANLTHNRYYRDKWVTPLLDTIQYYIFDMNYRNHLKSIIHHDYGVSMNKGKNQQITKLIDNMQFYMKCCGAQGPQDWQHSKWRASAPIDLLDMDSGNNQKVHHVKNRNHYTFNYSLALPNVPFSCCTQMSGSTVHNLIAKSLVRCQQSGSSNKSWRHHLQQCCGGTGPIDYYNSFWYITNTERGTRSYVPFSCCRQTQNARAWALEPINPMCSIYFYNTRTFNSTVNTQGCHERLQEWFNEQSYIFAGVGIGFAFFQIIGIFLSFILVKQIDDYEYLH</sequence>
<accession>A0AC35FYU3</accession>
<dbReference type="Proteomes" id="UP000887580">
    <property type="component" value="Unplaced"/>
</dbReference>
<name>A0AC35FYU3_9BILA</name>
<proteinExistence type="predicted"/>
<evidence type="ECO:0000313" key="1">
    <source>
        <dbReference type="Proteomes" id="UP000887580"/>
    </source>
</evidence>
<organism evidence="1 2">
    <name type="scientific">Panagrolaimus sp. PS1159</name>
    <dbReference type="NCBI Taxonomy" id="55785"/>
    <lineage>
        <taxon>Eukaryota</taxon>
        <taxon>Metazoa</taxon>
        <taxon>Ecdysozoa</taxon>
        <taxon>Nematoda</taxon>
        <taxon>Chromadorea</taxon>
        <taxon>Rhabditida</taxon>
        <taxon>Tylenchina</taxon>
        <taxon>Panagrolaimomorpha</taxon>
        <taxon>Panagrolaimoidea</taxon>
        <taxon>Panagrolaimidae</taxon>
        <taxon>Panagrolaimus</taxon>
    </lineage>
</organism>
<reference evidence="2" key="1">
    <citation type="submission" date="2022-11" db="UniProtKB">
        <authorList>
            <consortium name="WormBaseParasite"/>
        </authorList>
    </citation>
    <scope>IDENTIFICATION</scope>
</reference>
<evidence type="ECO:0000313" key="2">
    <source>
        <dbReference type="WBParaSite" id="PS1159_v2.g22349.t2"/>
    </source>
</evidence>
<protein>
    <submittedName>
        <fullName evidence="2">Tetraspanin</fullName>
    </submittedName>
</protein>